<evidence type="ECO:0000256" key="2">
    <source>
        <dbReference type="ARBA" id="ARBA00022723"/>
    </source>
</evidence>
<reference evidence="8 9" key="1">
    <citation type="submission" date="2023-07" db="EMBL/GenBank/DDBJ databases">
        <title>Genomic Encyclopedia of Type Strains, Phase IV (KMG-IV): sequencing the most valuable type-strain genomes for metagenomic binning, comparative biology and taxonomic classification.</title>
        <authorList>
            <person name="Goeker M."/>
        </authorList>
    </citation>
    <scope>NUCLEOTIDE SEQUENCE [LARGE SCALE GENOMIC DNA]</scope>
    <source>
        <strain evidence="8 9">DSM 20694</strain>
    </source>
</reference>
<dbReference type="InterPro" id="IPR006674">
    <property type="entry name" value="HD_domain"/>
</dbReference>
<evidence type="ECO:0000256" key="4">
    <source>
        <dbReference type="ARBA" id="ARBA00022801"/>
    </source>
</evidence>
<organism evidence="8 9">
    <name type="scientific">Eubacterium multiforme</name>
    <dbReference type="NCBI Taxonomy" id="83339"/>
    <lineage>
        <taxon>Bacteria</taxon>
        <taxon>Bacillati</taxon>
        <taxon>Bacillota</taxon>
        <taxon>Clostridia</taxon>
        <taxon>Eubacteriales</taxon>
        <taxon>Eubacteriaceae</taxon>
        <taxon>Eubacterium</taxon>
    </lineage>
</organism>
<evidence type="ECO:0000313" key="8">
    <source>
        <dbReference type="EMBL" id="MDQ0148681.1"/>
    </source>
</evidence>
<sequence length="195" mass="22449">MKVNDMEITYIYDYLKENLQPKRYMHTLGVVSTAKKLANLNGVDEDKAELAALCHDVAKNLTLEELTNIIKSNNIELTLSEKKTPELWHGIVSEIVAREKFNIYDEEVLSAMRWHTTGKENMSKLDKIIYISDMIEPSRMYDGVDEIRNKVLENLDDGVLMGMDHTIKYLLTKGALIDLNTVRARNYLIVNKKNN</sequence>
<dbReference type="GO" id="GO:0016787">
    <property type="term" value="F:hydrolase activity"/>
    <property type="evidence" value="ECO:0007669"/>
    <property type="project" value="UniProtKB-KW"/>
</dbReference>
<name>A0ABT9UR58_9FIRM</name>
<keyword evidence="2" id="KW-0479">Metal-binding</keyword>
<gene>
    <name evidence="8" type="ORF">J2S18_000598</name>
</gene>
<keyword evidence="3" id="KW-0547">Nucleotide-binding</keyword>
<evidence type="ECO:0000256" key="1">
    <source>
        <dbReference type="ARBA" id="ARBA00012506"/>
    </source>
</evidence>
<evidence type="ECO:0000256" key="6">
    <source>
        <dbReference type="ARBA" id="ARBA00049417"/>
    </source>
</evidence>
<dbReference type="InterPro" id="IPR005249">
    <property type="entry name" value="YqeK"/>
</dbReference>
<evidence type="ECO:0000259" key="7">
    <source>
        <dbReference type="PROSITE" id="PS51831"/>
    </source>
</evidence>
<feature type="domain" description="HD" evidence="7">
    <location>
        <begin position="23"/>
        <end position="138"/>
    </location>
</feature>
<keyword evidence="5" id="KW-0408">Iron</keyword>
<dbReference type="CDD" id="cd00077">
    <property type="entry name" value="HDc"/>
    <property type="match status" value="1"/>
</dbReference>
<protein>
    <recommendedName>
        <fullName evidence="1">bis(5'-nucleosyl)-tetraphosphatase (symmetrical)</fullName>
        <ecNumber evidence="1">3.6.1.41</ecNumber>
    </recommendedName>
</protein>
<dbReference type="Pfam" id="PF01966">
    <property type="entry name" value="HD"/>
    <property type="match status" value="1"/>
</dbReference>
<evidence type="ECO:0000313" key="9">
    <source>
        <dbReference type="Proteomes" id="UP001228504"/>
    </source>
</evidence>
<dbReference type="PANTHER" id="PTHR35795">
    <property type="entry name" value="SLR1885 PROTEIN"/>
    <property type="match status" value="1"/>
</dbReference>
<dbReference type="SUPFAM" id="SSF109604">
    <property type="entry name" value="HD-domain/PDEase-like"/>
    <property type="match status" value="1"/>
</dbReference>
<dbReference type="NCBIfam" id="TIGR00488">
    <property type="entry name" value="bis(5'-nucleosyl)-tetraphosphatase (symmetrical) YqeK"/>
    <property type="match status" value="1"/>
</dbReference>
<accession>A0ABT9UR58</accession>
<dbReference type="SMART" id="SM00471">
    <property type="entry name" value="HDc"/>
    <property type="match status" value="1"/>
</dbReference>
<dbReference type="PANTHER" id="PTHR35795:SF1">
    <property type="entry name" value="BIS(5'-NUCLEOSYL)-TETRAPHOSPHATASE, SYMMETRICAL"/>
    <property type="match status" value="1"/>
</dbReference>
<comment type="caution">
    <text evidence="8">The sequence shown here is derived from an EMBL/GenBank/DDBJ whole genome shotgun (WGS) entry which is preliminary data.</text>
</comment>
<dbReference type="Gene3D" id="1.10.3210.10">
    <property type="entry name" value="Hypothetical protein af1432"/>
    <property type="match status" value="1"/>
</dbReference>
<dbReference type="Proteomes" id="UP001228504">
    <property type="component" value="Unassembled WGS sequence"/>
</dbReference>
<evidence type="ECO:0000256" key="5">
    <source>
        <dbReference type="ARBA" id="ARBA00023004"/>
    </source>
</evidence>
<dbReference type="InterPro" id="IPR051094">
    <property type="entry name" value="Diverse_Catalytic_Enzymes"/>
</dbReference>
<dbReference type="InterPro" id="IPR003607">
    <property type="entry name" value="HD/PDEase_dom"/>
</dbReference>
<comment type="catalytic activity">
    <reaction evidence="6">
        <text>P(1),P(4)-bis(5'-adenosyl) tetraphosphate + H2O = 2 ADP + 2 H(+)</text>
        <dbReference type="Rhea" id="RHEA:24252"/>
        <dbReference type="ChEBI" id="CHEBI:15377"/>
        <dbReference type="ChEBI" id="CHEBI:15378"/>
        <dbReference type="ChEBI" id="CHEBI:58141"/>
        <dbReference type="ChEBI" id="CHEBI:456216"/>
        <dbReference type="EC" id="3.6.1.41"/>
    </reaction>
</comment>
<keyword evidence="4 8" id="KW-0378">Hydrolase</keyword>
<dbReference type="EC" id="3.6.1.41" evidence="1"/>
<keyword evidence="9" id="KW-1185">Reference proteome</keyword>
<proteinExistence type="predicted"/>
<dbReference type="EMBL" id="JAUSUF010000001">
    <property type="protein sequence ID" value="MDQ0148681.1"/>
    <property type="molecule type" value="Genomic_DNA"/>
</dbReference>
<evidence type="ECO:0000256" key="3">
    <source>
        <dbReference type="ARBA" id="ARBA00022741"/>
    </source>
</evidence>
<dbReference type="PROSITE" id="PS51831">
    <property type="entry name" value="HD"/>
    <property type="match status" value="1"/>
</dbReference>